<accession>A0AAD5RRI1</accession>
<evidence type="ECO:0000313" key="2">
    <source>
        <dbReference type="Proteomes" id="UP001201980"/>
    </source>
</evidence>
<dbReference type="Proteomes" id="UP001201980">
    <property type="component" value="Unassembled WGS sequence"/>
</dbReference>
<name>A0AAD5RRI1_9PEZI</name>
<dbReference type="EMBL" id="JAKWBI020000111">
    <property type="protein sequence ID" value="KAJ2902498.1"/>
    <property type="molecule type" value="Genomic_DNA"/>
</dbReference>
<protein>
    <submittedName>
        <fullName evidence="1">Uncharacterized protein</fullName>
    </submittedName>
</protein>
<organism evidence="1 2">
    <name type="scientific">Zalerion maritima</name>
    <dbReference type="NCBI Taxonomy" id="339359"/>
    <lineage>
        <taxon>Eukaryota</taxon>
        <taxon>Fungi</taxon>
        <taxon>Dikarya</taxon>
        <taxon>Ascomycota</taxon>
        <taxon>Pezizomycotina</taxon>
        <taxon>Sordariomycetes</taxon>
        <taxon>Lulworthiomycetidae</taxon>
        <taxon>Lulworthiales</taxon>
        <taxon>Lulworthiaceae</taxon>
        <taxon>Zalerion</taxon>
    </lineage>
</organism>
<comment type="caution">
    <text evidence="1">The sequence shown here is derived from an EMBL/GenBank/DDBJ whole genome shotgun (WGS) entry which is preliminary data.</text>
</comment>
<gene>
    <name evidence="1" type="ORF">MKZ38_000548</name>
</gene>
<reference evidence="1" key="1">
    <citation type="submission" date="2022-07" db="EMBL/GenBank/DDBJ databases">
        <title>Draft genome sequence of Zalerion maritima ATCC 34329, a (micro)plastics degrading marine fungus.</title>
        <authorList>
            <person name="Paco A."/>
            <person name="Goncalves M.F.M."/>
            <person name="Rocha-Santos T.A.P."/>
            <person name="Alves A."/>
        </authorList>
    </citation>
    <scope>NUCLEOTIDE SEQUENCE</scope>
    <source>
        <strain evidence="1">ATCC 34329</strain>
    </source>
</reference>
<keyword evidence="2" id="KW-1185">Reference proteome</keyword>
<evidence type="ECO:0000313" key="1">
    <source>
        <dbReference type="EMBL" id="KAJ2902498.1"/>
    </source>
</evidence>
<proteinExistence type="predicted"/>
<sequence length="177" mass="19831">MSYMVGQRQGPGRADAIFVSVPGFLMGETAKHVLSEQLAILEAIFQHFVFKADFFYHFLFHGIPPFATCPPAFEADLGWGLPRPDEIEILAGQQVRQKRVQGGSRTEAHQNRLQSPLHTSVSTLVGNENLKARQEYQDFGRQGIGICMYETTGLSLEATGHVLLQFEARKCHRDRAD</sequence>
<dbReference type="AlphaFoldDB" id="A0AAD5RRI1"/>